<feature type="transmembrane region" description="Helical" evidence="9">
    <location>
        <begin position="133"/>
        <end position="152"/>
    </location>
</feature>
<gene>
    <name evidence="11" type="primary">LOC110794795</name>
</gene>
<keyword evidence="10" id="KW-1185">Reference proteome</keyword>
<reference evidence="10" key="1">
    <citation type="journal article" date="2021" name="Nat. Commun.">
        <title>Genomic analyses provide insights into spinach domestication and the genetic basis of agronomic traits.</title>
        <authorList>
            <person name="Cai X."/>
            <person name="Sun X."/>
            <person name="Xu C."/>
            <person name="Sun H."/>
            <person name="Wang X."/>
            <person name="Ge C."/>
            <person name="Zhang Z."/>
            <person name="Wang Q."/>
            <person name="Fei Z."/>
            <person name="Jiao C."/>
            <person name="Wang Q."/>
        </authorList>
    </citation>
    <scope>NUCLEOTIDE SEQUENCE [LARGE SCALE GENOMIC DNA]</scope>
    <source>
        <strain evidence="10">cv. Varoflay</strain>
    </source>
</reference>
<keyword evidence="7 9" id="KW-0472">Membrane</keyword>
<feature type="transmembrane region" description="Helical" evidence="9">
    <location>
        <begin position="194"/>
        <end position="213"/>
    </location>
</feature>
<evidence type="ECO:0000256" key="4">
    <source>
        <dbReference type="ARBA" id="ARBA00022692"/>
    </source>
</evidence>
<evidence type="ECO:0000256" key="1">
    <source>
        <dbReference type="ARBA" id="ARBA00004141"/>
    </source>
</evidence>
<dbReference type="InterPro" id="IPR020966">
    <property type="entry name" value="ALMT"/>
</dbReference>
<reference evidence="11" key="2">
    <citation type="submission" date="2025-08" db="UniProtKB">
        <authorList>
            <consortium name="RefSeq"/>
        </authorList>
    </citation>
    <scope>IDENTIFICATION</scope>
    <source>
        <tissue evidence="11">Leaf</tissue>
    </source>
</reference>
<keyword evidence="5 9" id="KW-1133">Transmembrane helix</keyword>
<dbReference type="Pfam" id="PF11744">
    <property type="entry name" value="ALMT"/>
    <property type="match status" value="1"/>
</dbReference>
<keyword evidence="4 9" id="KW-0812">Transmembrane</keyword>
<keyword evidence="3" id="KW-0813">Transport</keyword>
<comment type="subcellular location">
    <subcellularLocation>
        <location evidence="1">Membrane</location>
        <topology evidence="1">Multi-pass membrane protein</topology>
    </subcellularLocation>
</comment>
<feature type="transmembrane region" description="Helical" evidence="9">
    <location>
        <begin position="164"/>
        <end position="188"/>
    </location>
</feature>
<dbReference type="OrthoDB" id="68611at2759"/>
<dbReference type="AlphaFoldDB" id="A0A9R0ITU4"/>
<name>A0A9R0ITU4_SPIOL</name>
<feature type="transmembrane region" description="Helical" evidence="9">
    <location>
        <begin position="107"/>
        <end position="127"/>
    </location>
</feature>
<evidence type="ECO:0000313" key="11">
    <source>
        <dbReference type="RefSeq" id="XP_021855449.1"/>
    </source>
</evidence>
<evidence type="ECO:0000256" key="3">
    <source>
        <dbReference type="ARBA" id="ARBA00022448"/>
    </source>
</evidence>
<proteinExistence type="inferred from homology"/>
<dbReference type="GO" id="GO:0009705">
    <property type="term" value="C:plant-type vacuole membrane"/>
    <property type="evidence" value="ECO:0000318"/>
    <property type="project" value="GO_Central"/>
</dbReference>
<feature type="transmembrane region" description="Helical" evidence="9">
    <location>
        <begin position="50"/>
        <end position="69"/>
    </location>
</feature>
<evidence type="ECO:0000256" key="2">
    <source>
        <dbReference type="ARBA" id="ARBA00007079"/>
    </source>
</evidence>
<comment type="similarity">
    <text evidence="2">Belongs to the aromatic acid exporter (TC 2.A.85) family.</text>
</comment>
<evidence type="ECO:0000313" key="10">
    <source>
        <dbReference type="Proteomes" id="UP000813463"/>
    </source>
</evidence>
<keyword evidence="8" id="KW-0407">Ion channel</keyword>
<organism evidence="10 11">
    <name type="scientific">Spinacia oleracea</name>
    <name type="common">Spinach</name>
    <dbReference type="NCBI Taxonomy" id="3562"/>
    <lineage>
        <taxon>Eukaryota</taxon>
        <taxon>Viridiplantae</taxon>
        <taxon>Streptophyta</taxon>
        <taxon>Embryophyta</taxon>
        <taxon>Tracheophyta</taxon>
        <taxon>Spermatophyta</taxon>
        <taxon>Magnoliopsida</taxon>
        <taxon>eudicotyledons</taxon>
        <taxon>Gunneridae</taxon>
        <taxon>Pentapetalae</taxon>
        <taxon>Caryophyllales</taxon>
        <taxon>Chenopodiaceae</taxon>
        <taxon>Chenopodioideae</taxon>
        <taxon>Anserineae</taxon>
        <taxon>Spinacia</taxon>
    </lineage>
</organism>
<sequence>MEMEMTHEAKSRVFSRVLSRLENLVVKLKGKCVGIAKNIKKIAKDDPRRVIHSLKMALALTLVSLFYFVRPLYDGFGVSGMWAVLTVVVVFEFSVGATISKGINRGFATLTAGALGVGAQHLALLFGTKGEPIVLGFLVFLLAAMSTFTRFVPSIKRRYDYGVLIFILTFSLVAVSGYRVDVILVLAYQRLSTIIVGGATCMIVSVFICPVWAGEDLHNLIATNIENLANFMEGFGEDYFTIPENDMMSINSKKDGKAYLRSHKSVLASKTNEENLANFARWEPCHGQFRLHHPWKQYVKVGALSRQCAYHIETLCGFINTEVKASMEFRRKINDPCSRMSMESSKALRAMSSSIRKMGHPKQVMIHVENSKQAAQELENVLKTMLYGPELDIVIALVPDATVASILVNIITCVEKISEAVHELAKVAHFKEVVDATVSPETAKQPVKLHRGIVNPMYDDGGDRKEADYHVDVIVCDQKAQKVVIGGCTEGKVGVANSNECSNNVNNTSVVNPPPIIITCM</sequence>
<evidence type="ECO:0000256" key="6">
    <source>
        <dbReference type="ARBA" id="ARBA00023065"/>
    </source>
</evidence>
<protein>
    <submittedName>
        <fullName evidence="11">Aluminum-activated malate transporter 8</fullName>
    </submittedName>
</protein>
<evidence type="ECO:0000256" key="7">
    <source>
        <dbReference type="ARBA" id="ARBA00023136"/>
    </source>
</evidence>
<accession>A0A9R0ITU4</accession>
<evidence type="ECO:0000256" key="8">
    <source>
        <dbReference type="ARBA" id="ARBA00023303"/>
    </source>
</evidence>
<dbReference type="Proteomes" id="UP000813463">
    <property type="component" value="Chromosome 6"/>
</dbReference>
<dbReference type="GeneID" id="110794795"/>
<keyword evidence="6" id="KW-0406">Ion transport</keyword>
<dbReference type="RefSeq" id="XP_021855449.1">
    <property type="nucleotide sequence ID" value="XM_021999757.2"/>
</dbReference>
<dbReference type="GO" id="GO:0015743">
    <property type="term" value="P:malate transport"/>
    <property type="evidence" value="ECO:0007669"/>
    <property type="project" value="InterPro"/>
</dbReference>
<evidence type="ECO:0000256" key="5">
    <source>
        <dbReference type="ARBA" id="ARBA00022989"/>
    </source>
</evidence>
<dbReference type="GO" id="GO:0034220">
    <property type="term" value="P:monoatomic ion transmembrane transport"/>
    <property type="evidence" value="ECO:0007669"/>
    <property type="project" value="UniProtKB-KW"/>
</dbReference>
<evidence type="ECO:0000256" key="9">
    <source>
        <dbReference type="SAM" id="Phobius"/>
    </source>
</evidence>
<dbReference type="KEGG" id="soe:110794795"/>
<feature type="transmembrane region" description="Helical" evidence="9">
    <location>
        <begin position="75"/>
        <end position="95"/>
    </location>
</feature>
<dbReference type="PANTHER" id="PTHR31086">
    <property type="entry name" value="ALUMINUM-ACTIVATED MALATE TRANSPORTER 10"/>
    <property type="match status" value="1"/>
</dbReference>